<evidence type="ECO:0000313" key="2">
    <source>
        <dbReference type="EMBL" id="MFC7124787.1"/>
    </source>
</evidence>
<feature type="transmembrane region" description="Helical" evidence="1">
    <location>
        <begin position="21"/>
        <end position="43"/>
    </location>
</feature>
<dbReference type="RefSeq" id="WP_267638432.1">
    <property type="nucleotide sequence ID" value="NZ_JAODIY010000013.1"/>
</dbReference>
<reference evidence="2 3" key="1">
    <citation type="journal article" date="2014" name="Int. J. Syst. Evol. Microbiol.">
        <title>Complete genome sequence of Corynebacterium casei LMG S-19264T (=DSM 44701T), isolated from a smear-ripened cheese.</title>
        <authorList>
            <consortium name="US DOE Joint Genome Institute (JGI-PGF)"/>
            <person name="Walter F."/>
            <person name="Albersmeier A."/>
            <person name="Kalinowski J."/>
            <person name="Ruckert C."/>
        </authorList>
    </citation>
    <scope>NUCLEOTIDE SEQUENCE [LARGE SCALE GENOMIC DNA]</scope>
    <source>
        <strain evidence="2 3">CGMCC 4.7215</strain>
    </source>
</reference>
<evidence type="ECO:0000256" key="1">
    <source>
        <dbReference type="SAM" id="Phobius"/>
    </source>
</evidence>
<comment type="caution">
    <text evidence="2">The sequence shown here is derived from an EMBL/GenBank/DDBJ whole genome shotgun (WGS) entry which is preliminary data.</text>
</comment>
<protein>
    <submittedName>
        <fullName evidence="2">Uncharacterized protein</fullName>
    </submittedName>
</protein>
<keyword evidence="1" id="KW-0812">Transmembrane</keyword>
<dbReference type="SUPFAM" id="SSF53850">
    <property type="entry name" value="Periplasmic binding protein-like II"/>
    <property type="match status" value="1"/>
</dbReference>
<keyword evidence="1" id="KW-1133">Transmembrane helix</keyword>
<proteinExistence type="predicted"/>
<keyword evidence="1" id="KW-0472">Membrane</keyword>
<dbReference type="Proteomes" id="UP001596414">
    <property type="component" value="Unassembled WGS sequence"/>
</dbReference>
<name>A0ABD5X8R7_9EURY</name>
<organism evidence="2 3">
    <name type="scientific">Halovenus rubra</name>
    <dbReference type="NCBI Taxonomy" id="869890"/>
    <lineage>
        <taxon>Archaea</taxon>
        <taxon>Methanobacteriati</taxon>
        <taxon>Methanobacteriota</taxon>
        <taxon>Stenosarchaea group</taxon>
        <taxon>Halobacteria</taxon>
        <taxon>Halobacteriales</taxon>
        <taxon>Haloarculaceae</taxon>
        <taxon>Halovenus</taxon>
    </lineage>
</organism>
<dbReference type="Gene3D" id="3.40.190.10">
    <property type="entry name" value="Periplasmic binding protein-like II"/>
    <property type="match status" value="2"/>
</dbReference>
<dbReference type="AlphaFoldDB" id="A0ABD5X8R7"/>
<evidence type="ECO:0000313" key="3">
    <source>
        <dbReference type="Proteomes" id="UP001596414"/>
    </source>
</evidence>
<accession>A0ABD5X8R7</accession>
<gene>
    <name evidence="2" type="ORF">ACFQJ7_01855</name>
</gene>
<dbReference type="EMBL" id="JBHSZQ010000002">
    <property type="protein sequence ID" value="MFC7124787.1"/>
    <property type="molecule type" value="Genomic_DNA"/>
</dbReference>
<sequence length="327" mass="35809">MDTDIRRLVPAVIKRRYALKFAIVAVIGLSVAIIGGIATVAVANGVEESVQEEYRFAASQEADRISKWIEQNERTVRLASDGETLTGDSDADRQAYLDRQSELADSQQPDAFLLVDRESADIVSQSRTDLGSLTAGTNLREDGDAVWLSELSLKGPDDTYTSTVFESYDSQPMIAFVSPVTGDQDLMVVWLVERPGPEFLRGSQMDAKGSYHALGGWLVGANPHGENVASTLEVLRAFHSREVQLTALDTLGYLPHDPSLFSGEAYDDRVYGEYMDTLAFAGEHTVARPVSQAWPEQEAAIVDEVHTALEGDKLPGRAMRDLETRLG</sequence>